<gene>
    <name evidence="1" type="ORF">FRZ00_26315</name>
</gene>
<dbReference type="Proteomes" id="UP000327000">
    <property type="component" value="Unassembled WGS sequence"/>
</dbReference>
<evidence type="ECO:0000313" key="1">
    <source>
        <dbReference type="EMBL" id="KAB7835740.1"/>
    </source>
</evidence>
<dbReference type="InterPro" id="IPR011047">
    <property type="entry name" value="Quinoprotein_ADH-like_sf"/>
</dbReference>
<dbReference type="OrthoDB" id="3944519at2"/>
<evidence type="ECO:0008006" key="3">
    <source>
        <dbReference type="Google" id="ProtNLM"/>
    </source>
</evidence>
<organism evidence="1 2">
    <name type="scientific">Streptomyces mobaraensis</name>
    <name type="common">Streptoverticillium mobaraense</name>
    <dbReference type="NCBI Taxonomy" id="35621"/>
    <lineage>
        <taxon>Bacteria</taxon>
        <taxon>Bacillati</taxon>
        <taxon>Actinomycetota</taxon>
        <taxon>Actinomycetes</taxon>
        <taxon>Kitasatosporales</taxon>
        <taxon>Streptomycetaceae</taxon>
        <taxon>Streptomyces</taxon>
    </lineage>
</organism>
<dbReference type="SUPFAM" id="SSF50998">
    <property type="entry name" value="Quinoprotein alcohol dehydrogenase-like"/>
    <property type="match status" value="1"/>
</dbReference>
<dbReference type="EMBL" id="VOKX01000106">
    <property type="protein sequence ID" value="KAB7835740.1"/>
    <property type="molecule type" value="Genomic_DNA"/>
</dbReference>
<keyword evidence="2" id="KW-1185">Reference proteome</keyword>
<accession>A0A5N5W1U7</accession>
<name>A0A5N5W1U7_STRMB</name>
<comment type="caution">
    <text evidence="1">The sequence shown here is derived from an EMBL/GenBank/DDBJ whole genome shotgun (WGS) entry which is preliminary data.</text>
</comment>
<dbReference type="Gene3D" id="2.130.10.10">
    <property type="entry name" value="YVTN repeat-like/Quinoprotein amine dehydrogenase"/>
    <property type="match status" value="1"/>
</dbReference>
<protein>
    <recommendedName>
        <fullName evidence="3">PQQ-binding-like beta-propeller repeat protein</fullName>
    </recommendedName>
</protein>
<evidence type="ECO:0000313" key="2">
    <source>
        <dbReference type="Proteomes" id="UP000327000"/>
    </source>
</evidence>
<proteinExistence type="predicted"/>
<sequence>MWQDNGGRYQTGGNEPECHGTQYTGGRQLLRLYHCIGTVVTEIAAVDPATGHNRWTHKTVDSPQVEILSSSPVVYSEPDPDRPLDGHLRMSVLDASGRPKACLAAGDERRIDGNADNGSSLVTDLQVRGDVLVATAKSSIDSAGDAATKIVAWSLTSGRRLWEHTAATGSDYVPTLSDQPQILTYLDNYREGPALLRIDPATGRQQTIRTYPQDDRQRLNTRYFPVIDRQPLCLVGDFEEKLAGGKSTRVKALIVRPA</sequence>
<dbReference type="InterPro" id="IPR015943">
    <property type="entry name" value="WD40/YVTN_repeat-like_dom_sf"/>
</dbReference>
<dbReference type="AlphaFoldDB" id="A0A5N5W1U7"/>
<reference evidence="1 2" key="1">
    <citation type="journal article" date="2019" name="Microb. Cell Fact.">
        <title>Exploring novel herbicidin analogues by transcriptional regulator overexpression and MS/MS molecular networking.</title>
        <authorList>
            <person name="Shi Y."/>
            <person name="Gu R."/>
            <person name="Li Y."/>
            <person name="Wang X."/>
            <person name="Ren W."/>
            <person name="Li X."/>
            <person name="Wang L."/>
            <person name="Xie Y."/>
            <person name="Hong B."/>
        </authorList>
    </citation>
    <scope>NUCLEOTIDE SEQUENCE [LARGE SCALE GENOMIC DNA]</scope>
    <source>
        <strain evidence="1 2">US-43</strain>
    </source>
</reference>